<dbReference type="Proteomes" id="UP000526408">
    <property type="component" value="Unassembled WGS sequence"/>
</dbReference>
<dbReference type="PANTHER" id="PTHR11102:SF160">
    <property type="entry name" value="ERAD-ASSOCIATED E3 UBIQUITIN-PROTEIN LIGASE COMPONENT HRD3"/>
    <property type="match status" value="1"/>
</dbReference>
<dbReference type="InterPro" id="IPR011990">
    <property type="entry name" value="TPR-like_helical_dom_sf"/>
</dbReference>
<dbReference type="PANTHER" id="PTHR11102">
    <property type="entry name" value="SEL-1-LIKE PROTEIN"/>
    <property type="match status" value="1"/>
</dbReference>
<dbReference type="InterPro" id="IPR006597">
    <property type="entry name" value="Sel1-like"/>
</dbReference>
<dbReference type="EMBL" id="JAAZQQ010000007">
    <property type="protein sequence ID" value="NKX46419.1"/>
    <property type="molecule type" value="Genomic_DNA"/>
</dbReference>
<dbReference type="Gene3D" id="1.25.40.10">
    <property type="entry name" value="Tetratricopeptide repeat domain"/>
    <property type="match status" value="2"/>
</dbReference>
<feature type="chain" id="PRO_5030920757" evidence="1">
    <location>
        <begin position="22"/>
        <end position="401"/>
    </location>
</feature>
<keyword evidence="1" id="KW-0732">Signal</keyword>
<gene>
    <name evidence="2" type="ORF">HCU73_17635</name>
</gene>
<protein>
    <submittedName>
        <fullName evidence="2">Sel1 repeat family protein</fullName>
    </submittedName>
</protein>
<feature type="signal peptide" evidence="1">
    <location>
        <begin position="1"/>
        <end position="21"/>
    </location>
</feature>
<organism evidence="2 3">
    <name type="scientific">Roseicyclus persicicus</name>
    <dbReference type="NCBI Taxonomy" id="2650661"/>
    <lineage>
        <taxon>Bacteria</taxon>
        <taxon>Pseudomonadati</taxon>
        <taxon>Pseudomonadota</taxon>
        <taxon>Alphaproteobacteria</taxon>
        <taxon>Rhodobacterales</taxon>
        <taxon>Roseobacteraceae</taxon>
        <taxon>Roseicyclus</taxon>
    </lineage>
</organism>
<evidence type="ECO:0000313" key="3">
    <source>
        <dbReference type="Proteomes" id="UP000526408"/>
    </source>
</evidence>
<accession>A0A7X6H1P9</accession>
<dbReference type="AlphaFoldDB" id="A0A7X6H1P9"/>
<keyword evidence="3" id="KW-1185">Reference proteome</keyword>
<sequence length="401" mass="40367">MSLRAALVALVLALSPVTAGADPFAAELARIETGLVAIESGDFDTAERVFRQEAEAGNLSARVWLGILMTVPESPVFDLARGMAILEAGAAAGHPAGASALGRIHSEGRPGLPADPAAAEAQFARALALDPADPVTHRLLVNHRLTMGSRTGDFGPLHAALAPGLAAHPDDPFLRLARGLTALHGAGVPVDPAAALADFEVAAAGGNLLAMQNAAALLSNGADGLPRDPEGAFRMYGMMAEAGDPDGQVLMAGALLAGDGVAADPVAARALVDAVLARDPGNPSALMMRASIDALGDAGRADPAVVRARLAELGIEGLDAAGIELVMMLMGPVAGSEPADAVEVVARCEVHRDGLLAAGAPDQAAATEEICAAFRRQLDPARLPDVAARAAAIRAAAPAAP</sequence>
<evidence type="ECO:0000256" key="1">
    <source>
        <dbReference type="SAM" id="SignalP"/>
    </source>
</evidence>
<proteinExistence type="predicted"/>
<evidence type="ECO:0000313" key="2">
    <source>
        <dbReference type="EMBL" id="NKX46419.1"/>
    </source>
</evidence>
<dbReference type="RefSeq" id="WP_168624805.1">
    <property type="nucleotide sequence ID" value="NZ_JAAZQQ010000007.1"/>
</dbReference>
<comment type="caution">
    <text evidence="2">The sequence shown here is derived from an EMBL/GenBank/DDBJ whole genome shotgun (WGS) entry which is preliminary data.</text>
</comment>
<dbReference type="InterPro" id="IPR050767">
    <property type="entry name" value="Sel1_AlgK"/>
</dbReference>
<dbReference type="SMART" id="SM00671">
    <property type="entry name" value="SEL1"/>
    <property type="match status" value="4"/>
</dbReference>
<reference evidence="2 3" key="1">
    <citation type="submission" date="2020-04" db="EMBL/GenBank/DDBJ databases">
        <authorList>
            <person name="Yoon J."/>
        </authorList>
    </citation>
    <scope>NUCLEOTIDE SEQUENCE [LARGE SCALE GENOMIC DNA]</scope>
    <source>
        <strain evidence="2 3">KMU-115</strain>
    </source>
</reference>
<dbReference type="SUPFAM" id="SSF81901">
    <property type="entry name" value="HCP-like"/>
    <property type="match status" value="1"/>
</dbReference>
<name>A0A7X6H1P9_9RHOB</name>